<evidence type="ECO:0008006" key="4">
    <source>
        <dbReference type="Google" id="ProtNLM"/>
    </source>
</evidence>
<keyword evidence="3" id="KW-1185">Reference proteome</keyword>
<dbReference type="EMBL" id="WOTH01000001">
    <property type="protein sequence ID" value="NHO52422.1"/>
    <property type="molecule type" value="Genomic_DNA"/>
</dbReference>
<dbReference type="Proteomes" id="UP000597459">
    <property type="component" value="Unassembled WGS sequence"/>
</dbReference>
<comment type="caution">
    <text evidence="2">The sequence shown here is derived from an EMBL/GenBank/DDBJ whole genome shotgun (WGS) entry which is preliminary data.</text>
</comment>
<organism evidence="2 3">
    <name type="scientific">Acetobacter estunensis</name>
    <dbReference type="NCBI Taxonomy" id="104097"/>
    <lineage>
        <taxon>Bacteria</taxon>
        <taxon>Pseudomonadati</taxon>
        <taxon>Pseudomonadota</taxon>
        <taxon>Alphaproteobacteria</taxon>
        <taxon>Acetobacterales</taxon>
        <taxon>Acetobacteraceae</taxon>
        <taxon>Acetobacter</taxon>
    </lineage>
</organism>
<keyword evidence="1" id="KW-0472">Membrane</keyword>
<evidence type="ECO:0000313" key="3">
    <source>
        <dbReference type="Proteomes" id="UP000597459"/>
    </source>
</evidence>
<name>A0A967B2B8_9PROT</name>
<gene>
    <name evidence="2" type="ORF">GOB87_00365</name>
</gene>
<proteinExistence type="predicted"/>
<keyword evidence="1" id="KW-0812">Transmembrane</keyword>
<accession>A0A967B2B8</accession>
<feature type="transmembrane region" description="Helical" evidence="1">
    <location>
        <begin position="12"/>
        <end position="30"/>
    </location>
</feature>
<evidence type="ECO:0000313" key="2">
    <source>
        <dbReference type="EMBL" id="NHO52422.1"/>
    </source>
</evidence>
<dbReference type="AlphaFoldDB" id="A0A967B2B8"/>
<dbReference type="RefSeq" id="WP_166312563.1">
    <property type="nucleotide sequence ID" value="NZ_WOTH01000001.1"/>
</dbReference>
<reference evidence="2" key="1">
    <citation type="submission" date="2019-11" db="EMBL/GenBank/DDBJ databases">
        <title>Description of new Acetobacter species.</title>
        <authorList>
            <person name="Cleenwerck I."/>
            <person name="Sombolestani A.S."/>
        </authorList>
    </citation>
    <scope>NUCLEOTIDE SEQUENCE</scope>
    <source>
        <strain evidence="2">LMG 1626</strain>
    </source>
</reference>
<keyword evidence="1" id="KW-1133">Transmembrane helix</keyword>
<protein>
    <recommendedName>
        <fullName evidence="4">Diguanylate cyclase</fullName>
    </recommendedName>
</protein>
<sequence length="245" mass="27504">MIQPTNFLKFYATGMLSAAVASLAAGYFAWRRGRRTATSEPTAQTTTSPPAEPDHTQGIVRRTIQYFVIPLWLAAGLTDWWCHRRTDIEHTTGLKETAIHLMLLGEAAIPVLAGLFLEIDAPVLSLMIAAFFTHEATAMWDVTYAVTRRDVQPVEQHVHSFLEMVPLLAVSLVTVLRWPHFMALLGQKTLPAQTPRFKREPLGLCYAVSSLGAMALFEVLPYLEEAWRDWRANPGRWIPPKKLPA</sequence>
<evidence type="ECO:0000256" key="1">
    <source>
        <dbReference type="SAM" id="Phobius"/>
    </source>
</evidence>